<dbReference type="Proteomes" id="UP001177140">
    <property type="component" value="Unassembled WGS sequence"/>
</dbReference>
<dbReference type="GO" id="GO:0001664">
    <property type="term" value="F:G protein-coupled receptor binding"/>
    <property type="evidence" value="ECO:0007669"/>
    <property type="project" value="UniProtKB-UniRule"/>
</dbReference>
<keyword evidence="2 8" id="KW-0547">Nucleotide-binding</keyword>
<keyword evidence="1 9" id="KW-0479">Metal-binding</keyword>
<keyword evidence="3 9" id="KW-0460">Magnesium</keyword>
<dbReference type="InterPro" id="IPR002976">
    <property type="entry name" value="Plant_Gprotein_alpha"/>
</dbReference>
<evidence type="ECO:0000256" key="3">
    <source>
        <dbReference type="ARBA" id="ARBA00022842"/>
    </source>
</evidence>
<reference evidence="11" key="1">
    <citation type="submission" date="2022-03" db="EMBL/GenBank/DDBJ databases">
        <title>A functionally conserved STORR gene fusion in Papaver species that diverged 16.8 million years ago.</title>
        <authorList>
            <person name="Catania T."/>
        </authorList>
    </citation>
    <scope>NUCLEOTIDE SEQUENCE</scope>
    <source>
        <strain evidence="11">S-191538</strain>
    </source>
</reference>
<keyword evidence="6 10" id="KW-0807">Transducer</keyword>
<dbReference type="GO" id="GO:0005737">
    <property type="term" value="C:cytoplasm"/>
    <property type="evidence" value="ECO:0007669"/>
    <property type="project" value="TreeGrafter"/>
</dbReference>
<sequence length="96" mass="10682">MLSTVIQGMGSICSRHGQYNEADTEENAQAAEIERRIAQETKAEKHIQKLLLLGAGESGKSTIFKQIKLLFQTGFDDAELKSYTSVIFANVYQTIK</sequence>
<dbReference type="PANTHER" id="PTHR10218">
    <property type="entry name" value="GTP-BINDING PROTEIN ALPHA SUBUNIT"/>
    <property type="match status" value="1"/>
</dbReference>
<gene>
    <name evidence="11" type="ORF">MKW94_027712</name>
</gene>
<dbReference type="GO" id="GO:0031683">
    <property type="term" value="F:G-protein beta/gamma-subunit complex binding"/>
    <property type="evidence" value="ECO:0007669"/>
    <property type="project" value="UniProtKB-UniRule"/>
</dbReference>
<dbReference type="InterPro" id="IPR001019">
    <property type="entry name" value="Gprotein_alpha_su"/>
</dbReference>
<dbReference type="PRINTS" id="PR01242">
    <property type="entry name" value="GPROTEINAPLT"/>
</dbReference>
<organism evidence="11 12">
    <name type="scientific">Papaver nudicaule</name>
    <name type="common">Iceland poppy</name>
    <dbReference type="NCBI Taxonomy" id="74823"/>
    <lineage>
        <taxon>Eukaryota</taxon>
        <taxon>Viridiplantae</taxon>
        <taxon>Streptophyta</taxon>
        <taxon>Embryophyta</taxon>
        <taxon>Tracheophyta</taxon>
        <taxon>Spermatophyta</taxon>
        <taxon>Magnoliopsida</taxon>
        <taxon>Ranunculales</taxon>
        <taxon>Papaveraceae</taxon>
        <taxon>Papaveroideae</taxon>
        <taxon>Papaver</taxon>
    </lineage>
</organism>
<keyword evidence="4 8" id="KW-0342">GTP-binding</keyword>
<protein>
    <recommendedName>
        <fullName evidence="10">Guanine nucleotide-binding protein alpha subunit</fullName>
        <shortName evidence="10">GP-alpha</shortName>
    </recommendedName>
</protein>
<evidence type="ECO:0000256" key="1">
    <source>
        <dbReference type="ARBA" id="ARBA00022723"/>
    </source>
</evidence>
<feature type="binding site" evidence="8">
    <location>
        <begin position="57"/>
        <end position="62"/>
    </location>
    <ligand>
        <name>GTP</name>
        <dbReference type="ChEBI" id="CHEBI:37565"/>
    </ligand>
</feature>
<keyword evidence="12" id="KW-1185">Reference proteome</keyword>
<evidence type="ECO:0000313" key="11">
    <source>
        <dbReference type="EMBL" id="MCL7021392.1"/>
    </source>
</evidence>
<comment type="similarity">
    <text evidence="10">Belongs to the G-alpha family.</text>
</comment>
<accession>A0AA41UVM8</accession>
<comment type="caution">
    <text evidence="11">The sequence shown here is derived from an EMBL/GenBank/DDBJ whole genome shotgun (WGS) entry which is preliminary data.</text>
</comment>
<keyword evidence="10" id="KW-1003">Cell membrane</keyword>
<evidence type="ECO:0000256" key="8">
    <source>
        <dbReference type="PIRSR" id="PIRSR601019-1"/>
    </source>
</evidence>
<keyword evidence="5 10" id="KW-0564">Palmitate</keyword>
<name>A0AA41UVM8_PAPNU</name>
<dbReference type="Gene3D" id="3.40.50.300">
    <property type="entry name" value="P-loop containing nucleotide triphosphate hydrolases"/>
    <property type="match status" value="1"/>
</dbReference>
<comment type="subcellular location">
    <subcellularLocation>
        <location evidence="10">Cell membrane</location>
    </subcellularLocation>
</comment>
<dbReference type="GO" id="GO:0005834">
    <property type="term" value="C:heterotrimeric G-protein complex"/>
    <property type="evidence" value="ECO:0007669"/>
    <property type="project" value="UniProtKB-UniRule"/>
</dbReference>
<feature type="non-terminal residue" evidence="11">
    <location>
        <position position="96"/>
    </location>
</feature>
<evidence type="ECO:0000256" key="10">
    <source>
        <dbReference type="RuleBase" id="RU368109"/>
    </source>
</evidence>
<dbReference type="AlphaFoldDB" id="A0AA41UVM8"/>
<feature type="binding site" evidence="9">
    <location>
        <position position="61"/>
    </location>
    <ligand>
        <name>Mg(2+)</name>
        <dbReference type="ChEBI" id="CHEBI:18420"/>
    </ligand>
</feature>
<dbReference type="GO" id="GO:0003924">
    <property type="term" value="F:GTPase activity"/>
    <property type="evidence" value="ECO:0007669"/>
    <property type="project" value="InterPro"/>
</dbReference>
<keyword evidence="10" id="KW-0472">Membrane</keyword>
<keyword evidence="7 10" id="KW-0449">Lipoprotein</keyword>
<comment type="function">
    <text evidence="10">Guanine nucleotide-binding proteins (G proteins) are involved as modulators or transducers in various transmembrane signaling systems.</text>
</comment>
<keyword evidence="10" id="KW-0519">Myristate</keyword>
<dbReference type="EMBL" id="JAJJMA010000216">
    <property type="protein sequence ID" value="MCL7021392.1"/>
    <property type="molecule type" value="Genomic_DNA"/>
</dbReference>
<evidence type="ECO:0000256" key="6">
    <source>
        <dbReference type="ARBA" id="ARBA00023224"/>
    </source>
</evidence>
<dbReference type="Pfam" id="PF00503">
    <property type="entry name" value="G-alpha"/>
    <property type="match status" value="1"/>
</dbReference>
<evidence type="ECO:0000256" key="4">
    <source>
        <dbReference type="ARBA" id="ARBA00023134"/>
    </source>
</evidence>
<dbReference type="PANTHER" id="PTHR10218:SF302">
    <property type="entry name" value="GUANINE NUCLEOTIDE-BINDING PROTEIN ALPHA-5 SUBUNIT"/>
    <property type="match status" value="1"/>
</dbReference>
<comment type="domain">
    <text evidence="10">The helical domain is required for self-activation.</text>
</comment>
<dbReference type="PROSITE" id="PS51882">
    <property type="entry name" value="G_ALPHA"/>
    <property type="match status" value="1"/>
</dbReference>
<comment type="subunit">
    <text evidence="10">G proteins are composed of 3 units; alpha, beta and gamma. The alpha chain contains the guanine nucleotide binding site.</text>
</comment>
<evidence type="ECO:0000256" key="9">
    <source>
        <dbReference type="PIRSR" id="PIRSR601019-2"/>
    </source>
</evidence>
<dbReference type="GO" id="GO:0005525">
    <property type="term" value="F:GTP binding"/>
    <property type="evidence" value="ECO:0007669"/>
    <property type="project" value="UniProtKB-UniRule"/>
</dbReference>
<evidence type="ECO:0000256" key="5">
    <source>
        <dbReference type="ARBA" id="ARBA00023139"/>
    </source>
</evidence>
<dbReference type="SUPFAM" id="SSF52540">
    <property type="entry name" value="P-loop containing nucleoside triphosphate hydrolases"/>
    <property type="match status" value="1"/>
</dbReference>
<dbReference type="GO" id="GO:0046872">
    <property type="term" value="F:metal ion binding"/>
    <property type="evidence" value="ECO:0007669"/>
    <property type="project" value="UniProtKB-UniRule"/>
</dbReference>
<dbReference type="InterPro" id="IPR027417">
    <property type="entry name" value="P-loop_NTPase"/>
</dbReference>
<evidence type="ECO:0000313" key="12">
    <source>
        <dbReference type="Proteomes" id="UP001177140"/>
    </source>
</evidence>
<evidence type="ECO:0000256" key="7">
    <source>
        <dbReference type="ARBA" id="ARBA00023288"/>
    </source>
</evidence>
<dbReference type="GO" id="GO:0007188">
    <property type="term" value="P:adenylate cyclase-modulating G protein-coupled receptor signaling pathway"/>
    <property type="evidence" value="ECO:0007669"/>
    <property type="project" value="UniProtKB-UniRule"/>
</dbReference>
<evidence type="ECO:0000256" key="2">
    <source>
        <dbReference type="ARBA" id="ARBA00022741"/>
    </source>
</evidence>
<proteinExistence type="inferred from homology"/>